<dbReference type="Pfam" id="PF00005">
    <property type="entry name" value="ABC_tran"/>
    <property type="match status" value="1"/>
</dbReference>
<dbReference type="Gene3D" id="1.20.1560.10">
    <property type="entry name" value="ABC transporter type 1, transmembrane domain"/>
    <property type="match status" value="1"/>
</dbReference>
<dbReference type="SMART" id="SM00382">
    <property type="entry name" value="AAA"/>
    <property type="match status" value="1"/>
</dbReference>
<dbReference type="PROSITE" id="PS50990">
    <property type="entry name" value="PEPTIDASE_C39"/>
    <property type="match status" value="1"/>
</dbReference>
<keyword evidence="6 7" id="KW-0472">Membrane</keyword>
<dbReference type="SUPFAM" id="SSF90123">
    <property type="entry name" value="ABC transporter transmembrane region"/>
    <property type="match status" value="1"/>
</dbReference>
<name>A0A975HHM9_9GAMM</name>
<dbReference type="InterPro" id="IPR036640">
    <property type="entry name" value="ABC1_TM_sf"/>
</dbReference>
<dbReference type="GO" id="GO:0034040">
    <property type="term" value="F:ATPase-coupled lipid transmembrane transporter activity"/>
    <property type="evidence" value="ECO:0007669"/>
    <property type="project" value="TreeGrafter"/>
</dbReference>
<feature type="transmembrane region" description="Helical" evidence="7">
    <location>
        <begin position="153"/>
        <end position="175"/>
    </location>
</feature>
<feature type="transmembrane region" description="Helical" evidence="7">
    <location>
        <begin position="195"/>
        <end position="212"/>
    </location>
</feature>
<feature type="transmembrane region" description="Helical" evidence="7">
    <location>
        <begin position="299"/>
        <end position="317"/>
    </location>
</feature>
<dbReference type="PROSITE" id="PS50929">
    <property type="entry name" value="ABC_TM1F"/>
    <property type="match status" value="1"/>
</dbReference>
<dbReference type="EMBL" id="CP072110">
    <property type="protein sequence ID" value="QTH63252.1"/>
    <property type="molecule type" value="Genomic_DNA"/>
</dbReference>
<organism evidence="11 12">
    <name type="scientific">Psychrosphaera ytuae</name>
    <dbReference type="NCBI Taxonomy" id="2820710"/>
    <lineage>
        <taxon>Bacteria</taxon>
        <taxon>Pseudomonadati</taxon>
        <taxon>Pseudomonadota</taxon>
        <taxon>Gammaproteobacteria</taxon>
        <taxon>Alteromonadales</taxon>
        <taxon>Pseudoalteromonadaceae</taxon>
        <taxon>Psychrosphaera</taxon>
    </lineage>
</organism>
<dbReference type="Pfam" id="PF00664">
    <property type="entry name" value="ABC_membrane"/>
    <property type="match status" value="1"/>
</dbReference>
<dbReference type="Gene3D" id="3.90.70.10">
    <property type="entry name" value="Cysteine proteinases"/>
    <property type="match status" value="1"/>
</dbReference>
<feature type="transmembrane region" description="Helical" evidence="7">
    <location>
        <begin position="273"/>
        <end position="293"/>
    </location>
</feature>
<evidence type="ECO:0000256" key="2">
    <source>
        <dbReference type="ARBA" id="ARBA00022692"/>
    </source>
</evidence>
<feature type="domain" description="ABC transmembrane type-1" evidence="9">
    <location>
        <begin position="160"/>
        <end position="443"/>
    </location>
</feature>
<dbReference type="RefSeq" id="WP_208831301.1">
    <property type="nucleotide sequence ID" value="NZ_CP072110.1"/>
</dbReference>
<sequence>MNSPYLRQSEQAECGLACIGTLLNLNRNTVGLQYLRQKFPTSAKGMTLAHIIDVFTDLKYKVLPLGLSHSELNKLSLPCIIHWDNNHFVVLTSVTDSQIEIHDPARGLRKISFSEAKTHFSGAALEVSTTPETPTIKAPNQNRLRDLISINKTTMWAFSATMLLSFAILIFSLVMPLFVQHTIDNVIPSQDVTKLVQVGILFTAVSLFLIYSSTLRSHLTLFIGTEIGTNLFTKTFKHLLTLPLDYFKKRQPADIQTRFESIEQIRFLLSSKVVEALIDGVMSLVIFVILFIYSPTLTFIVLVSTLITIAVRTYYYTKVKHSTDAVIDANALSSGHFLESVQAIQSIKLGQLETVRNLAWLDKITHLFNKRITLTKQRISMQQGTAIAAGLDNILVVSAGAYIVMTASVDPFTIGMLTAFIAYKIQLNTRLNTLLDNVFELRMLELHVERINDVMATQAEQKVQSPISKLNCLTIKDLAFRYTNHSPWLFKKLNLTVNRGDFVLVKGKSGTGKSTLCNLILGLQIPTSGEFIANDKTLAPDQISALRSHIAVISQQDALLAGSIIENVSGFSDQPNLERIKQVCSVCCIDSLIESLPMRYHTLIGESGTTLSGGELQRIKLARALYNQPSWLLLDEATSQLDQQTESQIYTNLRALNLTIIAITHRPSSVVQATQVLELDTLQPSKNKKRDFYVNIK</sequence>
<accession>A0A975HHM9</accession>
<dbReference type="Proteomes" id="UP000682739">
    <property type="component" value="Chromosome"/>
</dbReference>
<dbReference type="InterPro" id="IPR027417">
    <property type="entry name" value="P-loop_NTPase"/>
</dbReference>
<dbReference type="PANTHER" id="PTHR24221:SF606">
    <property type="entry name" value="COLICIN V SECRETION-PROCESSING ATP-BINDING PROTEIN"/>
    <property type="match status" value="1"/>
</dbReference>
<evidence type="ECO:0000259" key="8">
    <source>
        <dbReference type="PROSITE" id="PS50893"/>
    </source>
</evidence>
<evidence type="ECO:0000259" key="9">
    <source>
        <dbReference type="PROSITE" id="PS50929"/>
    </source>
</evidence>
<protein>
    <submittedName>
        <fullName evidence="11">Peptidase domain-containing ABC transporter</fullName>
    </submittedName>
</protein>
<keyword evidence="2 7" id="KW-0812">Transmembrane</keyword>
<proteinExistence type="predicted"/>
<dbReference type="CDD" id="cd03228">
    <property type="entry name" value="ABCC_MRP_Like"/>
    <property type="match status" value="1"/>
</dbReference>
<feature type="domain" description="ABC transporter" evidence="8">
    <location>
        <begin position="473"/>
        <end position="697"/>
    </location>
</feature>
<dbReference type="GO" id="GO:0005886">
    <property type="term" value="C:plasma membrane"/>
    <property type="evidence" value="ECO:0007669"/>
    <property type="project" value="UniProtKB-SubCell"/>
</dbReference>
<dbReference type="InterPro" id="IPR017871">
    <property type="entry name" value="ABC_transporter-like_CS"/>
</dbReference>
<dbReference type="Gene3D" id="3.40.50.300">
    <property type="entry name" value="P-loop containing nucleotide triphosphate hydrolases"/>
    <property type="match status" value="1"/>
</dbReference>
<dbReference type="GO" id="GO:0006508">
    <property type="term" value="P:proteolysis"/>
    <property type="evidence" value="ECO:0007669"/>
    <property type="project" value="InterPro"/>
</dbReference>
<dbReference type="PROSITE" id="PS50893">
    <property type="entry name" value="ABC_TRANSPORTER_2"/>
    <property type="match status" value="1"/>
</dbReference>
<dbReference type="InterPro" id="IPR011527">
    <property type="entry name" value="ABC1_TM_dom"/>
</dbReference>
<keyword evidence="5 7" id="KW-1133">Transmembrane helix</keyword>
<evidence type="ECO:0000256" key="4">
    <source>
        <dbReference type="ARBA" id="ARBA00022840"/>
    </source>
</evidence>
<dbReference type="Pfam" id="PF03412">
    <property type="entry name" value="Peptidase_C39"/>
    <property type="match status" value="1"/>
</dbReference>
<dbReference type="GO" id="GO:0016887">
    <property type="term" value="F:ATP hydrolysis activity"/>
    <property type="evidence" value="ECO:0007669"/>
    <property type="project" value="InterPro"/>
</dbReference>
<dbReference type="KEGG" id="psym:J1N51_10955"/>
<evidence type="ECO:0000313" key="11">
    <source>
        <dbReference type="EMBL" id="QTH63252.1"/>
    </source>
</evidence>
<dbReference type="GO" id="GO:0140359">
    <property type="term" value="F:ABC-type transporter activity"/>
    <property type="evidence" value="ECO:0007669"/>
    <property type="project" value="InterPro"/>
</dbReference>
<dbReference type="InterPro" id="IPR005074">
    <property type="entry name" value="Peptidase_C39"/>
</dbReference>
<feature type="transmembrane region" description="Helical" evidence="7">
    <location>
        <begin position="386"/>
        <end position="405"/>
    </location>
</feature>
<evidence type="ECO:0000256" key="7">
    <source>
        <dbReference type="SAM" id="Phobius"/>
    </source>
</evidence>
<evidence type="ECO:0000313" key="12">
    <source>
        <dbReference type="Proteomes" id="UP000682739"/>
    </source>
</evidence>
<dbReference type="InterPro" id="IPR003593">
    <property type="entry name" value="AAA+_ATPase"/>
</dbReference>
<evidence type="ECO:0000256" key="5">
    <source>
        <dbReference type="ARBA" id="ARBA00022989"/>
    </source>
</evidence>
<dbReference type="GO" id="GO:0008233">
    <property type="term" value="F:peptidase activity"/>
    <property type="evidence" value="ECO:0007669"/>
    <property type="project" value="InterPro"/>
</dbReference>
<dbReference type="GO" id="GO:0005524">
    <property type="term" value="F:ATP binding"/>
    <property type="evidence" value="ECO:0007669"/>
    <property type="project" value="UniProtKB-KW"/>
</dbReference>
<dbReference type="AlphaFoldDB" id="A0A975HHM9"/>
<keyword evidence="4" id="KW-0067">ATP-binding</keyword>
<dbReference type="CDD" id="cd18567">
    <property type="entry name" value="ABC_6TM_CvaB_RaxB_like"/>
    <property type="match status" value="1"/>
</dbReference>
<dbReference type="SUPFAM" id="SSF52540">
    <property type="entry name" value="P-loop containing nucleoside triphosphate hydrolases"/>
    <property type="match status" value="1"/>
</dbReference>
<comment type="subcellular location">
    <subcellularLocation>
        <location evidence="1">Cell membrane</location>
        <topology evidence="1">Multi-pass membrane protein</topology>
    </subcellularLocation>
</comment>
<dbReference type="PANTHER" id="PTHR24221">
    <property type="entry name" value="ATP-BINDING CASSETTE SUB-FAMILY B"/>
    <property type="match status" value="1"/>
</dbReference>
<evidence type="ECO:0000259" key="10">
    <source>
        <dbReference type="PROSITE" id="PS50990"/>
    </source>
</evidence>
<evidence type="ECO:0000256" key="6">
    <source>
        <dbReference type="ARBA" id="ARBA00023136"/>
    </source>
</evidence>
<keyword evidence="12" id="KW-1185">Reference proteome</keyword>
<dbReference type="InterPro" id="IPR003439">
    <property type="entry name" value="ABC_transporter-like_ATP-bd"/>
</dbReference>
<dbReference type="PROSITE" id="PS00211">
    <property type="entry name" value="ABC_TRANSPORTER_1"/>
    <property type="match status" value="1"/>
</dbReference>
<feature type="domain" description="Peptidase C39" evidence="10">
    <location>
        <begin position="8"/>
        <end position="127"/>
    </location>
</feature>
<dbReference type="InterPro" id="IPR039421">
    <property type="entry name" value="Type_1_exporter"/>
</dbReference>
<reference evidence="11" key="1">
    <citation type="submission" date="2021-03" db="EMBL/GenBank/DDBJ databases">
        <title>Description of Psychrosphaera ytuae sp. nov. isolated from deep sea sediment of South China Sea.</title>
        <authorList>
            <person name="Zhang J."/>
            <person name="Xu X.-D."/>
        </authorList>
    </citation>
    <scope>NUCLEOTIDE SEQUENCE</scope>
    <source>
        <strain evidence="11">MTZ26</strain>
    </source>
</reference>
<keyword evidence="3" id="KW-0547">Nucleotide-binding</keyword>
<evidence type="ECO:0000256" key="1">
    <source>
        <dbReference type="ARBA" id="ARBA00004651"/>
    </source>
</evidence>
<gene>
    <name evidence="11" type="ORF">J1N51_10955</name>
</gene>
<evidence type="ECO:0000256" key="3">
    <source>
        <dbReference type="ARBA" id="ARBA00022741"/>
    </source>
</evidence>